<protein>
    <submittedName>
        <fullName evidence="1">Uncharacterized protein</fullName>
    </submittedName>
</protein>
<comment type="caution">
    <text evidence="1">The sequence shown here is derived from an EMBL/GenBank/DDBJ whole genome shotgun (WGS) entry which is preliminary data.</text>
</comment>
<dbReference type="AlphaFoldDB" id="A0ABD2QBN0"/>
<reference evidence="1 2" key="1">
    <citation type="submission" date="2024-11" db="EMBL/GenBank/DDBJ databases">
        <title>Adaptive evolution of stress response genes in parasites aligns with host niche diversity.</title>
        <authorList>
            <person name="Hahn C."/>
            <person name="Resl P."/>
        </authorList>
    </citation>
    <scope>NUCLEOTIDE SEQUENCE [LARGE SCALE GENOMIC DNA]</scope>
    <source>
        <strain evidence="1">EGGRZ-B1_66</strain>
        <tissue evidence="1">Body</tissue>
    </source>
</reference>
<gene>
    <name evidence="1" type="ORF">Ciccas_004719</name>
</gene>
<sequence>MGFDVTEKEYNLIRSHRGEDWSITRLASTFGHSRAFDWKVLRSRAYCGHNRKGNVGNTRWINDREERRIRRNIR</sequence>
<organism evidence="1 2">
    <name type="scientific">Cichlidogyrus casuarinus</name>
    <dbReference type="NCBI Taxonomy" id="1844966"/>
    <lineage>
        <taxon>Eukaryota</taxon>
        <taxon>Metazoa</taxon>
        <taxon>Spiralia</taxon>
        <taxon>Lophotrochozoa</taxon>
        <taxon>Platyhelminthes</taxon>
        <taxon>Monogenea</taxon>
        <taxon>Monopisthocotylea</taxon>
        <taxon>Dactylogyridea</taxon>
        <taxon>Ancyrocephalidae</taxon>
        <taxon>Cichlidogyrus</taxon>
    </lineage>
</organism>
<dbReference type="EMBL" id="JBJKFK010000509">
    <property type="protein sequence ID" value="KAL3316627.1"/>
    <property type="molecule type" value="Genomic_DNA"/>
</dbReference>
<evidence type="ECO:0000313" key="1">
    <source>
        <dbReference type="EMBL" id="KAL3316627.1"/>
    </source>
</evidence>
<evidence type="ECO:0000313" key="2">
    <source>
        <dbReference type="Proteomes" id="UP001626550"/>
    </source>
</evidence>
<proteinExistence type="predicted"/>
<accession>A0ABD2QBN0</accession>
<keyword evidence="2" id="KW-1185">Reference proteome</keyword>
<name>A0ABD2QBN0_9PLAT</name>
<dbReference type="Proteomes" id="UP001626550">
    <property type="component" value="Unassembled WGS sequence"/>
</dbReference>